<proteinExistence type="predicted"/>
<dbReference type="GeneID" id="64657104"/>
<gene>
    <name evidence="2" type="ORF">F5891DRAFT_1058813</name>
</gene>
<dbReference type="Proteomes" id="UP001195769">
    <property type="component" value="Unassembled WGS sequence"/>
</dbReference>
<keyword evidence="1" id="KW-1133">Transmembrane helix</keyword>
<protein>
    <submittedName>
        <fullName evidence="2">Uncharacterized protein</fullName>
    </submittedName>
</protein>
<organism evidence="2 3">
    <name type="scientific">Suillus fuscotomentosus</name>
    <dbReference type="NCBI Taxonomy" id="1912939"/>
    <lineage>
        <taxon>Eukaryota</taxon>
        <taxon>Fungi</taxon>
        <taxon>Dikarya</taxon>
        <taxon>Basidiomycota</taxon>
        <taxon>Agaricomycotina</taxon>
        <taxon>Agaricomycetes</taxon>
        <taxon>Agaricomycetidae</taxon>
        <taxon>Boletales</taxon>
        <taxon>Suillineae</taxon>
        <taxon>Suillaceae</taxon>
        <taxon>Suillus</taxon>
    </lineage>
</organism>
<comment type="caution">
    <text evidence="2">The sequence shown here is derived from an EMBL/GenBank/DDBJ whole genome shotgun (WGS) entry which is preliminary data.</text>
</comment>
<dbReference type="RefSeq" id="XP_041221065.1">
    <property type="nucleotide sequence ID" value="XM_041362806.1"/>
</dbReference>
<keyword evidence="1" id="KW-0812">Transmembrane</keyword>
<sequence length="80" mass="9218">MIRSYLLRSYPIATKPIPSRLMLLYAVPLLSILMVIDSSLIYPDSFFCLSKISFVISYNFVALLLIIPMIISNIFRPFSR</sequence>
<evidence type="ECO:0000256" key="1">
    <source>
        <dbReference type="SAM" id="Phobius"/>
    </source>
</evidence>
<feature type="transmembrane region" description="Helical" evidence="1">
    <location>
        <begin position="54"/>
        <end position="75"/>
    </location>
</feature>
<dbReference type="EMBL" id="JABBWK010000066">
    <property type="protein sequence ID" value="KAG1895489.1"/>
    <property type="molecule type" value="Genomic_DNA"/>
</dbReference>
<name>A0AAD4DZ16_9AGAM</name>
<feature type="transmembrane region" description="Helical" evidence="1">
    <location>
        <begin position="21"/>
        <end position="42"/>
    </location>
</feature>
<reference evidence="2" key="1">
    <citation type="journal article" date="2020" name="New Phytol.">
        <title>Comparative genomics reveals dynamic genome evolution in host specialist ectomycorrhizal fungi.</title>
        <authorList>
            <person name="Lofgren L.A."/>
            <person name="Nguyen N.H."/>
            <person name="Vilgalys R."/>
            <person name="Ruytinx J."/>
            <person name="Liao H.L."/>
            <person name="Branco S."/>
            <person name="Kuo A."/>
            <person name="LaButti K."/>
            <person name="Lipzen A."/>
            <person name="Andreopoulos W."/>
            <person name="Pangilinan J."/>
            <person name="Riley R."/>
            <person name="Hundley H."/>
            <person name="Na H."/>
            <person name="Barry K."/>
            <person name="Grigoriev I.V."/>
            <person name="Stajich J.E."/>
            <person name="Kennedy P.G."/>
        </authorList>
    </citation>
    <scope>NUCLEOTIDE SEQUENCE</scope>
    <source>
        <strain evidence="2">FC203</strain>
    </source>
</reference>
<evidence type="ECO:0000313" key="3">
    <source>
        <dbReference type="Proteomes" id="UP001195769"/>
    </source>
</evidence>
<accession>A0AAD4DZ16</accession>
<keyword evidence="1" id="KW-0472">Membrane</keyword>
<dbReference type="AlphaFoldDB" id="A0AAD4DZ16"/>
<keyword evidence="3" id="KW-1185">Reference proteome</keyword>
<evidence type="ECO:0000313" key="2">
    <source>
        <dbReference type="EMBL" id="KAG1895489.1"/>
    </source>
</evidence>